<gene>
    <name evidence="24" type="primary">CLASP2</name>
</gene>
<dbReference type="PANTHER" id="PTHR21567">
    <property type="entry name" value="CLASP"/>
    <property type="match status" value="1"/>
</dbReference>
<dbReference type="GO" id="GO:0005881">
    <property type="term" value="C:cytoplasmic microtubule"/>
    <property type="evidence" value="ECO:0007669"/>
    <property type="project" value="TreeGrafter"/>
</dbReference>
<feature type="domain" description="TOG" evidence="22">
    <location>
        <begin position="885"/>
        <end position="1122"/>
    </location>
</feature>
<dbReference type="InterPro" id="IPR016024">
    <property type="entry name" value="ARM-type_fold"/>
</dbReference>
<evidence type="ECO:0000256" key="7">
    <source>
        <dbReference type="ARBA" id="ARBA00022490"/>
    </source>
</evidence>
<feature type="domain" description="TOG" evidence="22">
    <location>
        <begin position="2"/>
        <end position="232"/>
    </location>
</feature>
<feature type="region of interest" description="Disordered" evidence="21">
    <location>
        <begin position="1115"/>
        <end position="1165"/>
    </location>
</feature>
<dbReference type="Pfam" id="PF21041">
    <property type="entry name" value="XMAP215_CLASP_TOG"/>
    <property type="match status" value="1"/>
</dbReference>
<reference evidence="24" key="1">
    <citation type="submission" date="2025-08" db="UniProtKB">
        <authorList>
            <consortium name="RefSeq"/>
        </authorList>
    </citation>
    <scope>IDENTIFICATION</scope>
    <source>
        <tissue evidence="24">Ear skin</tissue>
    </source>
</reference>
<feature type="region of interest" description="Disordered" evidence="21">
    <location>
        <begin position="547"/>
        <end position="601"/>
    </location>
</feature>
<dbReference type="FunFam" id="1.25.10.10:FF:000006">
    <property type="entry name" value="CLIP-associating protein 1 isoform 2"/>
    <property type="match status" value="1"/>
</dbReference>
<sequence length="1531" mass="167255">MEPRSMESFSAQVQQKDVGGRLQVGQELLLYLSTPGAIPDLEDDMGRLGKTVDALTGWVGSSNYRVSLMGLEILSAFVDRLSTRFKSYVAMVIVALIDRMGDAKDKVRDETQTLILKLMDQVAPPMYIWEQLASGFKHKNFRSREGVCLCLIETLNIFGAQPLVLSKLVPHLCILFGDSNSQVRDAAILAIVEIYRHVGEKVRVDLCKRGIPPARLEMILAKFDEVQSSGGMILSVCKDKSFDDEESVDGNRPSSAASAFKVPAPKTSGNPVNSARKPGSAGGPKVGGASKEGGAGAVDEDDFIKAFTDVPSVQIYSSRELEETLNKIREILSDDKHDWDQRANALKKIRSLLVAGAAQYDCFFQHLRLLDGALKLSAKDLRSQVVREACITVAHLSTVLGNKFDHGAEAIVPTLFNLVPNSAKVMATSGCAAIRFIIRHTHVPRLIPLITSNCTSKSVPVRRRSFEFLDLLLQEWQTHSLERHAAVLVETIKKGIHDADAEARVEARKTYMGLRNHFPGEAETLYNSLEPSYQKSLQTYLKSSGSVASLPQSDRSSSSSQESLNRPFSSKWSTANPSAVAGRVSAGSSKASSLPGSLQRSRSDIDVNAAAGAKAHHAAGQAVRSGRLGAGALNAGSYASLEDTSDKMDGTASEDGRVRAKLSAPLAGMGNAKTDSRGRSRTKMVSQSQRSSSPDKNEGSQSANTIGAGSRSGSPGRVLTTTALSTVSSGVQRVLVNLASAQKRSKIPRSQGCSREASPSRLSVARSSRIPRPSVSQGCSREASRESSRDTSPVRSFQPLGPGYGISQSSRLSSSVSAMRVLNTGSDVEEAVADALLLGDIRTKKKPARRRYESYGMHSDDDANSDASSACSERSYSSRNGSIPTYMRQTEDVAEVLNRCASSNWSERKEGLLGLQNLLKNQRTLSRVELKRLCEIFTRMFADPHGKVFSMFLETLVDFIQVHKDDLQDWLFVLLTQLLKKMGADLLGSVQAKVQKALDVTRESFPNDLQFNILMRFTVDQTQTPSLKVKVAILKYIETLAKQMDPGDFVNSSETRLAVSRVITWTTEPKSSDVRKAAQSVLISLFELNTPEFTMLLGALPKTFQDGATKLLHNHLRNTGNGTQGSMGSPLTRPTPRSPANWSSPLTSPTNTSQSTLSPSAFDYDTENMNSEDIYSSLRGVTEAIQNFSFRSQEDMNEPLKRDSKKDDGDSMCGGPGMSDPRAGGDATDPSQTALDNKASLLHSMPAHSSPRSRDYNPYNYSDSISPFNKSALKEAMFDDDADQFPDDLSLDHSDLVAELLKELSNHNERVEERKIALYELMKLTQEESFSVWDEHFKTILLLLLETLGDKEPTIRALALKVLREILRHQPARFKNYAELTVMKTLEAHKDPHKEVVRSAEEAASVLATSISPEQCIKVLCPIIQTADYPINLAAIKMQTKVIERVSKETLNLLLPEIMPGLIQGYDNSESSVRKACVFCLVAIHAVIGDELKPHLSQLTGSKMKLLNLYIKRAQTGSGGADPTTDVSGQS</sequence>
<evidence type="ECO:0000256" key="18">
    <source>
        <dbReference type="ARBA" id="ARBA00071710"/>
    </source>
</evidence>
<feature type="repeat" description="HEAT" evidence="20">
    <location>
        <begin position="168"/>
        <end position="206"/>
    </location>
</feature>
<evidence type="ECO:0000256" key="11">
    <source>
        <dbReference type="ARBA" id="ARBA00022776"/>
    </source>
</evidence>
<dbReference type="GO" id="GO:0005794">
    <property type="term" value="C:Golgi apparatus"/>
    <property type="evidence" value="ECO:0007669"/>
    <property type="project" value="UniProtKB-SubCell"/>
</dbReference>
<accession>A0A8B8RDS6</accession>
<dbReference type="GO" id="GO:0007026">
    <property type="term" value="P:negative regulation of microtubule depolymerization"/>
    <property type="evidence" value="ECO:0007669"/>
    <property type="project" value="UniProtKB-ARBA"/>
</dbReference>
<feature type="compositionally biased region" description="Basic and acidic residues" evidence="21">
    <location>
        <begin position="850"/>
        <end position="861"/>
    </location>
</feature>
<dbReference type="InterPro" id="IPR034085">
    <property type="entry name" value="TOG"/>
</dbReference>
<dbReference type="FunFam" id="1.25.10.10:FF:000001">
    <property type="entry name" value="CLIP-associating protein 1 isoform 2"/>
    <property type="match status" value="1"/>
</dbReference>
<keyword evidence="9" id="KW-0493">Microtubule</keyword>
<dbReference type="PANTHER" id="PTHR21567:SF30">
    <property type="entry name" value="CLIP-ASSOCIATING PROTEIN 2"/>
    <property type="match status" value="1"/>
</dbReference>
<keyword evidence="8" id="KW-0132">Cell division</keyword>
<keyword evidence="11" id="KW-0498">Mitosis</keyword>
<dbReference type="GO" id="GO:0090307">
    <property type="term" value="P:mitotic spindle assembly"/>
    <property type="evidence" value="ECO:0007669"/>
    <property type="project" value="TreeGrafter"/>
</dbReference>
<dbReference type="RefSeq" id="XP_032315209.1">
    <property type="nucleotide sequence ID" value="XM_032459318.1"/>
</dbReference>
<dbReference type="InterPro" id="IPR057546">
    <property type="entry name" value="HEAT_GCN1"/>
</dbReference>
<comment type="subcellular location">
    <subcellularLocation>
        <location evidence="4">Chromosome</location>
        <location evidence="4">Centromere</location>
        <location evidence="4">Kinetochore</location>
    </subcellularLocation>
    <subcellularLocation>
        <location evidence="2">Cytoplasm</location>
        <location evidence="2">Cytoskeleton</location>
        <location evidence="2">Microtubule organizing center</location>
        <location evidence="2">Centrosome</location>
    </subcellularLocation>
    <subcellularLocation>
        <location evidence="1">Cytoplasm</location>
        <location evidence="1">Cytoskeleton</location>
        <location evidence="1">Spindle</location>
    </subcellularLocation>
    <subcellularLocation>
        <location evidence="3">Golgi apparatus</location>
        <location evidence="3">trans-Golgi network</location>
    </subcellularLocation>
</comment>
<dbReference type="GO" id="GO:0030010">
    <property type="term" value="P:establishment of cell polarity"/>
    <property type="evidence" value="ECO:0007669"/>
    <property type="project" value="UniProtKB-ARBA"/>
</dbReference>
<evidence type="ECO:0000313" key="24">
    <source>
        <dbReference type="RefSeq" id="XP_032315209.1"/>
    </source>
</evidence>
<feature type="compositionally biased region" description="Basic and acidic residues" evidence="21">
    <location>
        <begin position="1192"/>
        <end position="1209"/>
    </location>
</feature>
<feature type="region of interest" description="Disordered" evidence="21">
    <location>
        <begin position="1189"/>
        <end position="1233"/>
    </location>
</feature>
<organism evidence="23 24">
    <name type="scientific">Camelus ferus</name>
    <name type="common">Wild bactrian camel</name>
    <name type="synonym">Camelus bactrianus ferus</name>
    <dbReference type="NCBI Taxonomy" id="419612"/>
    <lineage>
        <taxon>Eukaryota</taxon>
        <taxon>Metazoa</taxon>
        <taxon>Chordata</taxon>
        <taxon>Craniata</taxon>
        <taxon>Vertebrata</taxon>
        <taxon>Euteleostomi</taxon>
        <taxon>Mammalia</taxon>
        <taxon>Eutheria</taxon>
        <taxon>Laurasiatheria</taxon>
        <taxon>Artiodactyla</taxon>
        <taxon>Tylopoda</taxon>
        <taxon>Camelidae</taxon>
        <taxon>Camelus</taxon>
    </lineage>
</organism>
<feature type="domain" description="TOG" evidence="22">
    <location>
        <begin position="317"/>
        <end position="550"/>
    </location>
</feature>
<keyword evidence="12" id="KW-0995">Kinetochore</keyword>
<keyword evidence="7" id="KW-0963">Cytoplasm</keyword>
<evidence type="ECO:0000256" key="3">
    <source>
        <dbReference type="ARBA" id="ARBA00004601"/>
    </source>
</evidence>
<feature type="compositionally biased region" description="Polar residues" evidence="21">
    <location>
        <begin position="1117"/>
        <end position="1129"/>
    </location>
</feature>
<evidence type="ECO:0000256" key="19">
    <source>
        <dbReference type="ARBA" id="ARBA00083433"/>
    </source>
</evidence>
<evidence type="ECO:0000256" key="9">
    <source>
        <dbReference type="ARBA" id="ARBA00022701"/>
    </source>
</evidence>
<keyword evidence="14" id="KW-0206">Cytoskeleton</keyword>
<dbReference type="GO" id="GO:0051301">
    <property type="term" value="P:cell division"/>
    <property type="evidence" value="ECO:0007669"/>
    <property type="project" value="UniProtKB-KW"/>
</dbReference>
<keyword evidence="10" id="KW-0677">Repeat</keyword>
<evidence type="ECO:0000256" key="16">
    <source>
        <dbReference type="ARBA" id="ARBA00023328"/>
    </source>
</evidence>
<dbReference type="GO" id="GO:0045180">
    <property type="term" value="C:basal cortex"/>
    <property type="evidence" value="ECO:0007669"/>
    <property type="project" value="TreeGrafter"/>
</dbReference>
<dbReference type="GO" id="GO:0008017">
    <property type="term" value="F:microtubule binding"/>
    <property type="evidence" value="ECO:0007669"/>
    <property type="project" value="UniProtKB-ARBA"/>
</dbReference>
<keyword evidence="13" id="KW-0333">Golgi apparatus</keyword>
<dbReference type="GO" id="GO:0040001">
    <property type="term" value="P:establishment of mitotic spindle localization"/>
    <property type="evidence" value="ECO:0007669"/>
    <property type="project" value="TreeGrafter"/>
</dbReference>
<feature type="compositionally biased region" description="Basic and acidic residues" evidence="21">
    <location>
        <begin position="644"/>
        <end position="658"/>
    </location>
</feature>
<feature type="compositionally biased region" description="Low complexity" evidence="21">
    <location>
        <begin position="549"/>
        <end position="567"/>
    </location>
</feature>
<feature type="region of interest" description="Disordered" evidence="21">
    <location>
        <begin position="743"/>
        <end position="809"/>
    </location>
</feature>
<dbReference type="CTD" id="23122"/>
<dbReference type="Pfam" id="PF21040">
    <property type="entry name" value="CEP104-like_TOG"/>
    <property type="match status" value="1"/>
</dbReference>
<protein>
    <recommendedName>
        <fullName evidence="18">CLIP-associating protein 1</fullName>
    </recommendedName>
    <alternativeName>
        <fullName evidence="19">Cytoplasmic linker-associated protein 1</fullName>
    </alternativeName>
</protein>
<dbReference type="InterPro" id="IPR024395">
    <property type="entry name" value="CLASP_N_dom"/>
</dbReference>
<feature type="compositionally biased region" description="Polar residues" evidence="21">
    <location>
        <begin position="683"/>
        <end position="692"/>
    </location>
</feature>
<dbReference type="FunFam" id="1.25.10.10:FF:000031">
    <property type="entry name" value="CLIP-associating protein 1 isoform 2"/>
    <property type="match status" value="1"/>
</dbReference>
<dbReference type="InterPro" id="IPR011989">
    <property type="entry name" value="ARM-like"/>
</dbReference>
<evidence type="ECO:0000256" key="2">
    <source>
        <dbReference type="ARBA" id="ARBA00004300"/>
    </source>
</evidence>
<evidence type="ECO:0000313" key="23">
    <source>
        <dbReference type="Proteomes" id="UP000694856"/>
    </source>
</evidence>
<feature type="compositionally biased region" description="Polar residues" evidence="21">
    <location>
        <begin position="699"/>
        <end position="713"/>
    </location>
</feature>
<dbReference type="SMART" id="SM01349">
    <property type="entry name" value="TOG"/>
    <property type="match status" value="4"/>
</dbReference>
<feature type="compositionally biased region" description="Polar residues" evidence="21">
    <location>
        <begin position="1138"/>
        <end position="1159"/>
    </location>
</feature>
<dbReference type="GO" id="GO:0005813">
    <property type="term" value="C:centrosome"/>
    <property type="evidence" value="ECO:0007669"/>
    <property type="project" value="UniProtKB-SubCell"/>
</dbReference>
<feature type="compositionally biased region" description="Low complexity" evidence="21">
    <location>
        <begin position="865"/>
        <end position="879"/>
    </location>
</feature>
<evidence type="ECO:0000256" key="20">
    <source>
        <dbReference type="PROSITE-ProRule" id="PRU00103"/>
    </source>
</evidence>
<feature type="compositionally biased region" description="Low complexity" evidence="21">
    <location>
        <begin position="577"/>
        <end position="598"/>
    </location>
</feature>
<dbReference type="GeneID" id="102513112"/>
<proteinExistence type="inferred from homology"/>
<dbReference type="SUPFAM" id="SSF48371">
    <property type="entry name" value="ARM repeat"/>
    <property type="match status" value="2"/>
</dbReference>
<dbReference type="InterPro" id="IPR048491">
    <property type="entry name" value="XMAP215_CLASP_TOG"/>
</dbReference>
<evidence type="ECO:0000256" key="21">
    <source>
        <dbReference type="SAM" id="MobiDB-lite"/>
    </source>
</evidence>
<dbReference type="Pfam" id="PF23271">
    <property type="entry name" value="HEAT_GCN1"/>
    <property type="match status" value="1"/>
</dbReference>
<feature type="region of interest" description="Disordered" evidence="21">
    <location>
        <begin position="850"/>
        <end position="883"/>
    </location>
</feature>
<evidence type="ECO:0000256" key="8">
    <source>
        <dbReference type="ARBA" id="ARBA00022618"/>
    </source>
</evidence>
<dbReference type="InterPro" id="IPR021133">
    <property type="entry name" value="HEAT_type_2"/>
</dbReference>
<dbReference type="GO" id="GO:0000776">
    <property type="term" value="C:kinetochore"/>
    <property type="evidence" value="ECO:0007669"/>
    <property type="project" value="UniProtKB-KW"/>
</dbReference>
<dbReference type="FunFam" id="1.25.10.10:FF:000005">
    <property type="entry name" value="CLIP-associating protein 1 isoform 2"/>
    <property type="match status" value="1"/>
</dbReference>
<evidence type="ECO:0000256" key="13">
    <source>
        <dbReference type="ARBA" id="ARBA00023034"/>
    </source>
</evidence>
<evidence type="ECO:0000256" key="15">
    <source>
        <dbReference type="ARBA" id="ARBA00023306"/>
    </source>
</evidence>
<evidence type="ECO:0000256" key="4">
    <source>
        <dbReference type="ARBA" id="ARBA00004629"/>
    </source>
</evidence>
<evidence type="ECO:0000259" key="22">
    <source>
        <dbReference type="SMART" id="SM01349"/>
    </source>
</evidence>
<feature type="region of interest" description="Disordered" evidence="21">
    <location>
        <begin position="642"/>
        <end position="718"/>
    </location>
</feature>
<evidence type="ECO:0000256" key="6">
    <source>
        <dbReference type="ARBA" id="ARBA00022454"/>
    </source>
</evidence>
<keyword evidence="15" id="KW-0131">Cell cycle</keyword>
<evidence type="ECO:0000256" key="12">
    <source>
        <dbReference type="ARBA" id="ARBA00022838"/>
    </source>
</evidence>
<feature type="compositionally biased region" description="Gly residues" evidence="21">
    <location>
        <begin position="280"/>
        <end position="294"/>
    </location>
</feature>
<keyword evidence="6" id="KW-0158">Chromosome</keyword>
<name>A0A8B8RDS6_CAMFR</name>
<keyword evidence="23" id="KW-1185">Reference proteome</keyword>
<comment type="function">
    <text evidence="17">Microtubule plus-end tracking protein that promotes the stabilization of dynamic microtubules. Involved in the nucleation of noncentrosomal microtubules originating from the trans-Golgi network (TGN). Required for the polarization of the cytoplasmic microtubule arrays in migrating cells towards the leading edge of the cell. May act at the cell cortex to enhance the frequency of rescue of depolymerizing microtubules by attaching their plus-ends to cortical platforms composed of ERC1 and PHLDB2. This cortical microtubule stabilizing activity is regulated at least in part by phosphatidylinositol 3-kinase signaling. Also performs a similar stabilizing function at the kinetochore which is essential for the bipolar alignment of chromosomes on the mitotic spindle.</text>
</comment>
<dbReference type="PROSITE" id="PS50077">
    <property type="entry name" value="HEAT_REPEAT"/>
    <property type="match status" value="1"/>
</dbReference>
<evidence type="ECO:0000256" key="10">
    <source>
        <dbReference type="ARBA" id="ARBA00022737"/>
    </source>
</evidence>
<evidence type="ECO:0000256" key="1">
    <source>
        <dbReference type="ARBA" id="ARBA00004186"/>
    </source>
</evidence>
<feature type="region of interest" description="Disordered" evidence="21">
    <location>
        <begin position="245"/>
        <end position="294"/>
    </location>
</feature>
<dbReference type="Pfam" id="PF12348">
    <property type="entry name" value="CLASP_N"/>
    <property type="match status" value="1"/>
</dbReference>
<dbReference type="GO" id="GO:0072686">
    <property type="term" value="C:mitotic spindle"/>
    <property type="evidence" value="ECO:0007669"/>
    <property type="project" value="TreeGrafter"/>
</dbReference>
<dbReference type="Proteomes" id="UP000694856">
    <property type="component" value="Chromosome 17"/>
</dbReference>
<feature type="domain" description="TOG" evidence="22">
    <location>
        <begin position="1288"/>
        <end position="1524"/>
    </location>
</feature>
<dbReference type="GO" id="GO:0005876">
    <property type="term" value="C:spindle microtubule"/>
    <property type="evidence" value="ECO:0007669"/>
    <property type="project" value="TreeGrafter"/>
</dbReference>
<keyword evidence="16" id="KW-0137">Centromere</keyword>
<evidence type="ECO:0000256" key="17">
    <source>
        <dbReference type="ARBA" id="ARBA00055763"/>
    </source>
</evidence>
<evidence type="ECO:0000256" key="14">
    <source>
        <dbReference type="ARBA" id="ARBA00023212"/>
    </source>
</evidence>
<evidence type="ECO:0000256" key="5">
    <source>
        <dbReference type="ARBA" id="ARBA00009549"/>
    </source>
</evidence>
<dbReference type="Gene3D" id="1.25.10.10">
    <property type="entry name" value="Leucine-rich Repeat Variant"/>
    <property type="match status" value="4"/>
</dbReference>
<comment type="similarity">
    <text evidence="5">Belongs to the CLASP family.</text>
</comment>